<comment type="caution">
    <text evidence="3">The sequence shown here is derived from an EMBL/GenBank/DDBJ whole genome shotgun (WGS) entry which is preliminary data.</text>
</comment>
<dbReference type="CDD" id="cd04492">
    <property type="entry name" value="YhaM_OBF_like"/>
    <property type="match status" value="1"/>
</dbReference>
<protein>
    <submittedName>
        <fullName evidence="3">HD domain-containing protein</fullName>
    </submittedName>
</protein>
<dbReference type="GO" id="GO:0031125">
    <property type="term" value="P:rRNA 3'-end processing"/>
    <property type="evidence" value="ECO:0007669"/>
    <property type="project" value="TreeGrafter"/>
</dbReference>
<keyword evidence="1" id="KW-0378">Hydrolase</keyword>
<proteinExistence type="predicted"/>
<accession>A0A6A8MAL8</accession>
<reference evidence="3" key="1">
    <citation type="submission" date="2019-09" db="EMBL/GenBank/DDBJ databases">
        <title>In-depth cultivation of the pig gut microbiome towards novel bacterial diversity and tailored functional studies.</title>
        <authorList>
            <person name="Wylensek D."/>
            <person name="Hitch T.C.A."/>
            <person name="Clavel T."/>
        </authorList>
    </citation>
    <scope>NUCLEOTIDE SEQUENCE</scope>
    <source>
        <strain evidence="3">RF-744-FAT-WT-3</strain>
    </source>
</reference>
<dbReference type="InterPro" id="IPR006674">
    <property type="entry name" value="HD_domain"/>
</dbReference>
<gene>
    <name evidence="3" type="ORF">FYJ66_02165</name>
</gene>
<evidence type="ECO:0000313" key="3">
    <source>
        <dbReference type="EMBL" id="MST68397.1"/>
    </source>
</evidence>
<dbReference type="Gene3D" id="1.10.3210.10">
    <property type="entry name" value="Hypothetical protein af1432"/>
    <property type="match status" value="1"/>
</dbReference>
<evidence type="ECO:0000259" key="2">
    <source>
        <dbReference type="Pfam" id="PF01966"/>
    </source>
</evidence>
<dbReference type="PANTHER" id="PTHR37294:SF1">
    <property type="entry name" value="3'-5' EXORIBONUCLEASE YHAM"/>
    <property type="match status" value="1"/>
</dbReference>
<dbReference type="RefSeq" id="WP_154571877.1">
    <property type="nucleotide sequence ID" value="NZ_DBEZJY010000016.1"/>
</dbReference>
<organism evidence="3">
    <name type="scientific">Baileyella intestinalis</name>
    <dbReference type="NCBI Taxonomy" id="2606709"/>
    <lineage>
        <taxon>Bacteria</taxon>
        <taxon>Bacillati</taxon>
        <taxon>Bacillota</taxon>
        <taxon>Clostridia</taxon>
        <taxon>Peptostreptococcales</taxon>
        <taxon>Anaerovoracaceae</taxon>
        <taxon>Baileyella</taxon>
    </lineage>
</organism>
<dbReference type="SUPFAM" id="SSF109604">
    <property type="entry name" value="HD-domain/PDEase-like"/>
    <property type="match status" value="1"/>
</dbReference>
<dbReference type="InterPro" id="IPR050798">
    <property type="entry name" value="YhaM_exoribonuc/phosphodiest"/>
</dbReference>
<dbReference type="PANTHER" id="PTHR37294">
    <property type="entry name" value="3'-5' EXORIBONUCLEASE YHAM"/>
    <property type="match status" value="1"/>
</dbReference>
<dbReference type="AlphaFoldDB" id="A0A6A8MAL8"/>
<dbReference type="EMBL" id="VUNB01000002">
    <property type="protein sequence ID" value="MST68397.1"/>
    <property type="molecule type" value="Genomic_DNA"/>
</dbReference>
<dbReference type="GO" id="GO:0016787">
    <property type="term" value="F:hydrolase activity"/>
    <property type="evidence" value="ECO:0007669"/>
    <property type="project" value="UniProtKB-KW"/>
</dbReference>
<evidence type="ECO:0000256" key="1">
    <source>
        <dbReference type="ARBA" id="ARBA00022801"/>
    </source>
</evidence>
<sequence length="319" mass="36128">MKKHYVADLKPGDEFADYFLVKSSDIRVGGNGKKYLDITLADASAEISGKKWDIDDGELPKLEAIHGGITVAVKADVKEWKGSNQLRIMKIRETNVGDVFDLRDLVKAAPEPSEEMYDYITGTIRNFQDEELKKLCLGLYEENKEKLMYYPAAASNHHAEYGGLLYHVKRMMMMGERACQVYTNLSKDLLLAGVAIHDIEKLTEIISDENGVSPGYSMEGNMLGHIVQGVSLIHDRCAELGIGAEKTIMLEHMILSHHYEPEFGSPKKPLFPEAEMLHYLDMIDAKMYDMEDSLRGVEPGEFGPKVWTLDNRRIYKRTF</sequence>
<dbReference type="Pfam" id="PF01966">
    <property type="entry name" value="HD"/>
    <property type="match status" value="1"/>
</dbReference>
<name>A0A6A8MAL8_9FIRM</name>
<feature type="domain" description="HD" evidence="2">
    <location>
        <begin position="165"/>
        <end position="285"/>
    </location>
</feature>